<organism evidence="1 2">
    <name type="scientific">Dioscorea zingiberensis</name>
    <dbReference type="NCBI Taxonomy" id="325984"/>
    <lineage>
        <taxon>Eukaryota</taxon>
        <taxon>Viridiplantae</taxon>
        <taxon>Streptophyta</taxon>
        <taxon>Embryophyta</taxon>
        <taxon>Tracheophyta</taxon>
        <taxon>Spermatophyta</taxon>
        <taxon>Magnoliopsida</taxon>
        <taxon>Liliopsida</taxon>
        <taxon>Dioscoreales</taxon>
        <taxon>Dioscoreaceae</taxon>
        <taxon>Dioscorea</taxon>
    </lineage>
</organism>
<dbReference type="AlphaFoldDB" id="A0A9D5D1S0"/>
<dbReference type="EMBL" id="JAGGNH010000002">
    <property type="protein sequence ID" value="KAJ0982495.1"/>
    <property type="molecule type" value="Genomic_DNA"/>
</dbReference>
<comment type="caution">
    <text evidence="1">The sequence shown here is derived from an EMBL/GenBank/DDBJ whole genome shotgun (WGS) entry which is preliminary data.</text>
</comment>
<proteinExistence type="predicted"/>
<gene>
    <name evidence="1" type="ORF">J5N97_010750</name>
</gene>
<evidence type="ECO:0000313" key="2">
    <source>
        <dbReference type="Proteomes" id="UP001085076"/>
    </source>
</evidence>
<dbReference type="Proteomes" id="UP001085076">
    <property type="component" value="Miscellaneous, Linkage group lg02"/>
</dbReference>
<evidence type="ECO:0000313" key="1">
    <source>
        <dbReference type="EMBL" id="KAJ0982495.1"/>
    </source>
</evidence>
<name>A0A9D5D1S0_9LILI</name>
<keyword evidence="2" id="KW-1185">Reference proteome</keyword>
<accession>A0A9D5D1S0</accession>
<reference evidence="1" key="2">
    <citation type="journal article" date="2022" name="Hortic Res">
        <title>The genome of Dioscorea zingiberensis sheds light on the biosynthesis, origin and evolution of the medicinally important diosgenin saponins.</title>
        <authorList>
            <person name="Li Y."/>
            <person name="Tan C."/>
            <person name="Li Z."/>
            <person name="Guo J."/>
            <person name="Li S."/>
            <person name="Chen X."/>
            <person name="Wang C."/>
            <person name="Dai X."/>
            <person name="Yang H."/>
            <person name="Song W."/>
            <person name="Hou L."/>
            <person name="Xu J."/>
            <person name="Tong Z."/>
            <person name="Xu A."/>
            <person name="Yuan X."/>
            <person name="Wang W."/>
            <person name="Yang Q."/>
            <person name="Chen L."/>
            <person name="Sun Z."/>
            <person name="Wang K."/>
            <person name="Pan B."/>
            <person name="Chen J."/>
            <person name="Bao Y."/>
            <person name="Liu F."/>
            <person name="Qi X."/>
            <person name="Gang D.R."/>
            <person name="Wen J."/>
            <person name="Li J."/>
        </authorList>
    </citation>
    <scope>NUCLEOTIDE SEQUENCE</scope>
    <source>
        <strain evidence="1">Dzin_1.0</strain>
    </source>
</reference>
<sequence>MLTISRILAGEEEGRNIDTLLVTGCITIAGSFTIKRRRSSNQEAKVFLFLAYRRIKERLARSAIFEIK</sequence>
<reference evidence="1" key="1">
    <citation type="submission" date="2021-03" db="EMBL/GenBank/DDBJ databases">
        <authorList>
            <person name="Li Z."/>
            <person name="Yang C."/>
        </authorList>
    </citation>
    <scope>NUCLEOTIDE SEQUENCE</scope>
    <source>
        <strain evidence="1">Dzin_1.0</strain>
        <tissue evidence="1">Leaf</tissue>
    </source>
</reference>
<protein>
    <submittedName>
        <fullName evidence="1">Uncharacterized protein</fullName>
    </submittedName>
</protein>